<dbReference type="SUPFAM" id="SSF53649">
    <property type="entry name" value="Alkaline phosphatase-like"/>
    <property type="match status" value="1"/>
</dbReference>
<feature type="signal peptide" evidence="3">
    <location>
        <begin position="1"/>
        <end position="29"/>
    </location>
</feature>
<comment type="caution">
    <text evidence="5">The sequence shown here is derived from an EMBL/GenBank/DDBJ whole genome shotgun (WGS) entry which is preliminary data.</text>
</comment>
<keyword evidence="2" id="KW-0378">Hydrolase</keyword>
<evidence type="ECO:0000256" key="1">
    <source>
        <dbReference type="ARBA" id="ARBA00008779"/>
    </source>
</evidence>
<keyword evidence="3" id="KW-0732">Signal</keyword>
<feature type="domain" description="Sulfatase N-terminal" evidence="4">
    <location>
        <begin position="34"/>
        <end position="326"/>
    </location>
</feature>
<accession>A0A5M6D850</accession>
<dbReference type="CDD" id="cd16027">
    <property type="entry name" value="SGSH"/>
    <property type="match status" value="1"/>
</dbReference>
<dbReference type="PANTHER" id="PTHR42693:SF53">
    <property type="entry name" value="ENDO-4-O-SULFATASE"/>
    <property type="match status" value="1"/>
</dbReference>
<keyword evidence="6" id="KW-1185">Reference proteome</keyword>
<reference evidence="5 6" key="1">
    <citation type="submission" date="2019-08" db="EMBL/GenBank/DDBJ databases">
        <authorList>
            <person name="Dhanesh K."/>
            <person name="Kumar G."/>
            <person name="Sasikala C."/>
            <person name="Venkata Ramana C."/>
        </authorList>
    </citation>
    <scope>NUCLEOTIDE SEQUENCE [LARGE SCALE GENOMIC DNA]</scope>
    <source>
        <strain evidence="5 6">JC645</strain>
    </source>
</reference>
<name>A0A5M6D850_9BACT</name>
<evidence type="ECO:0000313" key="5">
    <source>
        <dbReference type="EMBL" id="KAA5541355.1"/>
    </source>
</evidence>
<sequence>MIPPKRFRAWLFPALIASLTAAAPAPSSAAERPPNLLWIVGENFSTDLGCYGQANVATPHLDALAQRGVRYNNAFATSPVCAPSRSCFMLGMYQTTTDTHNMRSHREDGFRLPPGIRPLTHRLKDAGYFTANVTKLGGQTVGTGKLDLNFTNEGALYDSDNWDDLKDHQPFYAQINLPEAEYDIYDRKSAEKERVPWVGEKTHPQIATEANVDPPPYYPDHPIVRQEWARYLNSVSGADIRVGQILEQLEADGMADDTIVIFFADNGRLTARGIHWPFDQGLRVPLIVRDAPNYQRLRQSEPPGTVSERVVSLLDLTATSLWLVGISPPLGMQSRVFLGRDAGPERTFAFAARDRIDETVVRMRSVHDRRYHYIRNYTPGAGFETLNRYKEKCFLVKPLMRQLKAQGKLSGPPLELMEPFPNEMLFDTETDPDEIHNLAKSESPEHQSALTRLRAALDTWMVETGDRGYLLEPEAVVAPFRQEMDAWFGTPQWAQQTSPSN</sequence>
<evidence type="ECO:0000256" key="3">
    <source>
        <dbReference type="SAM" id="SignalP"/>
    </source>
</evidence>
<dbReference type="InterPro" id="IPR050738">
    <property type="entry name" value="Sulfatase"/>
</dbReference>
<evidence type="ECO:0000256" key="2">
    <source>
        <dbReference type="ARBA" id="ARBA00022801"/>
    </source>
</evidence>
<evidence type="ECO:0000259" key="4">
    <source>
        <dbReference type="Pfam" id="PF00884"/>
    </source>
</evidence>
<gene>
    <name evidence="5" type="ORF">FYK55_17430</name>
</gene>
<dbReference type="GO" id="GO:0004065">
    <property type="term" value="F:arylsulfatase activity"/>
    <property type="evidence" value="ECO:0007669"/>
    <property type="project" value="TreeGrafter"/>
</dbReference>
<feature type="chain" id="PRO_5024439331" evidence="3">
    <location>
        <begin position="30"/>
        <end position="501"/>
    </location>
</feature>
<dbReference type="InterPro" id="IPR000917">
    <property type="entry name" value="Sulfatase_N"/>
</dbReference>
<dbReference type="Gene3D" id="3.40.720.10">
    <property type="entry name" value="Alkaline Phosphatase, subunit A"/>
    <property type="match status" value="1"/>
</dbReference>
<dbReference type="RefSeq" id="WP_150077739.1">
    <property type="nucleotide sequence ID" value="NZ_VWOX01000010.1"/>
</dbReference>
<dbReference type="PANTHER" id="PTHR42693">
    <property type="entry name" value="ARYLSULFATASE FAMILY MEMBER"/>
    <property type="match status" value="1"/>
</dbReference>
<dbReference type="Proteomes" id="UP000324479">
    <property type="component" value="Unassembled WGS sequence"/>
</dbReference>
<proteinExistence type="inferred from homology"/>
<dbReference type="InterPro" id="IPR017850">
    <property type="entry name" value="Alkaline_phosphatase_core_sf"/>
</dbReference>
<protein>
    <submittedName>
        <fullName evidence="5">Sulfatase</fullName>
    </submittedName>
</protein>
<dbReference type="AlphaFoldDB" id="A0A5M6D850"/>
<evidence type="ECO:0000313" key="6">
    <source>
        <dbReference type="Proteomes" id="UP000324479"/>
    </source>
</evidence>
<dbReference type="EMBL" id="VWOX01000010">
    <property type="protein sequence ID" value="KAA5541355.1"/>
    <property type="molecule type" value="Genomic_DNA"/>
</dbReference>
<organism evidence="5 6">
    <name type="scientific">Roseiconus nitratireducens</name>
    <dbReference type="NCBI Taxonomy" id="2605748"/>
    <lineage>
        <taxon>Bacteria</taxon>
        <taxon>Pseudomonadati</taxon>
        <taxon>Planctomycetota</taxon>
        <taxon>Planctomycetia</taxon>
        <taxon>Pirellulales</taxon>
        <taxon>Pirellulaceae</taxon>
        <taxon>Roseiconus</taxon>
    </lineage>
</organism>
<dbReference type="Pfam" id="PF00884">
    <property type="entry name" value="Sulfatase"/>
    <property type="match status" value="1"/>
</dbReference>
<comment type="similarity">
    <text evidence="1">Belongs to the sulfatase family.</text>
</comment>